<dbReference type="InterPro" id="IPR007867">
    <property type="entry name" value="GMC_OxRtase_C"/>
</dbReference>
<dbReference type="PIRSF" id="PIRSF000137">
    <property type="entry name" value="Alcohol_oxidase"/>
    <property type="match status" value="1"/>
</dbReference>
<feature type="domain" description="Glucose-methanol-choline oxidoreductase N-terminal" evidence="11">
    <location>
        <begin position="290"/>
        <end position="304"/>
    </location>
</feature>
<sequence>MAQSELSQAEQFAKRQFDFVIVGGGTAGLAVAARLAENASLTVGVLEAGERADGNDQINIPAFSGRPLGGPLDWHFKTEPQGALAGRELVWNRGKVLGGSSALNYMVWNRGCKEDYDAWEELGNPGWGWESLLPYFKKSETFHPPPASHRDKYQSTYNSPSPFLGDSGPIHVSYTADYSPTHAYWHATLNSLGIETNRGHLNGSNVGVWTNISALNPESGGRSYAAHYLGPPPPANLHILTGALAQEVVLEQQHQQQGGKSEWTATGVKFSHGGQTFTVSAKREVILSAGAIQSPQLLELSGVGRAEVLAAAGIPVKVDSPNVGENLRDHPMTPLVFEVDPTMAQIEDLLDESVLAAALEQYRRDRTGLLTILPSAMSYLPFSQFTPQAVLNDMQAKSKELLAHFSSDEKLIILSRQFSPETKLGQMEYVFELGNWNPTFQPDRSDGKRYCSMVVILQYPFSKGSVHIRRPDSDGPESDAKPTASLPPVIDPQYYAGPHGELDLEAMVHGVRFGQEICRTKPVADIIRGPAHPSKPVTNEEEVRAWVAQNTITCWHPIGTCAMGGSGGKAAGVVDSRLRVYGVEGLRVVDASVMPLHISAHPQATVYAIAEKAADMIREDMLVS</sequence>
<feature type="active site" description="Proton acceptor" evidence="6">
    <location>
        <position position="601"/>
    </location>
</feature>
<feature type="binding site" evidence="7">
    <location>
        <position position="96"/>
    </location>
    <ligand>
        <name>FAD</name>
        <dbReference type="ChEBI" id="CHEBI:57692"/>
    </ligand>
</feature>
<feature type="binding site" evidence="7">
    <location>
        <begin position="104"/>
        <end position="107"/>
    </location>
    <ligand>
        <name>FAD</name>
        <dbReference type="ChEBI" id="CHEBI:57692"/>
    </ligand>
</feature>
<proteinExistence type="inferred from homology"/>
<organism evidence="12 13">
    <name type="scientific">Canariomyces notabilis</name>
    <dbReference type="NCBI Taxonomy" id="2074819"/>
    <lineage>
        <taxon>Eukaryota</taxon>
        <taxon>Fungi</taxon>
        <taxon>Dikarya</taxon>
        <taxon>Ascomycota</taxon>
        <taxon>Pezizomycotina</taxon>
        <taxon>Sordariomycetes</taxon>
        <taxon>Sordariomycetidae</taxon>
        <taxon>Sordariales</taxon>
        <taxon>Chaetomiaceae</taxon>
        <taxon>Canariomyces</taxon>
    </lineage>
</organism>
<evidence type="ECO:0000256" key="5">
    <source>
        <dbReference type="ARBA" id="ARBA00023002"/>
    </source>
</evidence>
<comment type="cofactor">
    <cofactor evidence="1 7">
        <name>FAD</name>
        <dbReference type="ChEBI" id="CHEBI:57692"/>
    </cofactor>
</comment>
<dbReference type="GO" id="GO:0050660">
    <property type="term" value="F:flavin adenine dinucleotide binding"/>
    <property type="evidence" value="ECO:0007669"/>
    <property type="project" value="InterPro"/>
</dbReference>
<evidence type="ECO:0000256" key="9">
    <source>
        <dbReference type="SAM" id="MobiDB-lite"/>
    </source>
</evidence>
<dbReference type="Gene3D" id="3.50.50.60">
    <property type="entry name" value="FAD/NAD(P)-binding domain"/>
    <property type="match status" value="1"/>
</dbReference>
<dbReference type="GO" id="GO:0016614">
    <property type="term" value="F:oxidoreductase activity, acting on CH-OH group of donors"/>
    <property type="evidence" value="ECO:0007669"/>
    <property type="project" value="InterPro"/>
</dbReference>
<evidence type="ECO:0000256" key="8">
    <source>
        <dbReference type="RuleBase" id="RU003968"/>
    </source>
</evidence>
<feature type="binding site" evidence="7">
    <location>
        <begin position="602"/>
        <end position="603"/>
    </location>
    <ligand>
        <name>FAD</name>
        <dbReference type="ChEBI" id="CHEBI:57692"/>
    </ligand>
</feature>
<dbReference type="PANTHER" id="PTHR11552:SF201">
    <property type="entry name" value="GLUCOSE-METHANOL-CHOLINE OXIDOREDUCTASE N-TERMINAL DOMAIN-CONTAINING PROTEIN"/>
    <property type="match status" value="1"/>
</dbReference>
<dbReference type="PANTHER" id="PTHR11552">
    <property type="entry name" value="GLUCOSE-METHANOL-CHOLINE GMC OXIDOREDUCTASE"/>
    <property type="match status" value="1"/>
</dbReference>
<reference evidence="12" key="2">
    <citation type="submission" date="2023-05" db="EMBL/GenBank/DDBJ databases">
        <authorList>
            <consortium name="Lawrence Berkeley National Laboratory"/>
            <person name="Steindorff A."/>
            <person name="Hensen N."/>
            <person name="Bonometti L."/>
            <person name="Westerberg I."/>
            <person name="Brannstrom I.O."/>
            <person name="Guillou S."/>
            <person name="Cros-Aarteil S."/>
            <person name="Calhoun S."/>
            <person name="Haridas S."/>
            <person name="Kuo A."/>
            <person name="Mondo S."/>
            <person name="Pangilinan J."/>
            <person name="Riley R."/>
            <person name="Labutti K."/>
            <person name="Andreopoulos B."/>
            <person name="Lipzen A."/>
            <person name="Chen C."/>
            <person name="Yanf M."/>
            <person name="Daum C."/>
            <person name="Ng V."/>
            <person name="Clum A."/>
            <person name="Ohm R."/>
            <person name="Martin F."/>
            <person name="Silar P."/>
            <person name="Natvig D."/>
            <person name="Lalanne C."/>
            <person name="Gautier V."/>
            <person name="Ament-Velasquez S.L."/>
            <person name="Kruys A."/>
            <person name="Hutchinson M.I."/>
            <person name="Powell A.J."/>
            <person name="Barry K."/>
            <person name="Miller A.N."/>
            <person name="Grigoriev I.V."/>
            <person name="Debuchy R."/>
            <person name="Gladieux P."/>
            <person name="Thoren M.H."/>
            <person name="Johannesson H."/>
        </authorList>
    </citation>
    <scope>NUCLEOTIDE SEQUENCE</scope>
    <source>
        <strain evidence="12">CBS 508.74</strain>
    </source>
</reference>
<dbReference type="SUPFAM" id="SSF51905">
    <property type="entry name" value="FAD/NAD(P)-binding domain"/>
    <property type="match status" value="1"/>
</dbReference>
<comment type="caution">
    <text evidence="12">The sequence shown here is derived from an EMBL/GenBank/DDBJ whole genome shotgun (WGS) entry which is preliminary data.</text>
</comment>
<dbReference type="AlphaFoldDB" id="A0AAN6YTH9"/>
<dbReference type="PROSITE" id="PS00623">
    <property type="entry name" value="GMC_OXRED_1"/>
    <property type="match status" value="1"/>
</dbReference>
<evidence type="ECO:0000313" key="12">
    <source>
        <dbReference type="EMBL" id="KAK4112659.1"/>
    </source>
</evidence>
<dbReference type="GeneID" id="89937166"/>
<dbReference type="InterPro" id="IPR036188">
    <property type="entry name" value="FAD/NAD-bd_sf"/>
</dbReference>
<dbReference type="EMBL" id="MU853341">
    <property type="protein sequence ID" value="KAK4112659.1"/>
    <property type="molecule type" value="Genomic_DNA"/>
</dbReference>
<keyword evidence="4 7" id="KW-0274">FAD</keyword>
<dbReference type="InterPro" id="IPR012132">
    <property type="entry name" value="GMC_OxRdtase"/>
</dbReference>
<gene>
    <name evidence="12" type="ORF">N656DRAFT_752621</name>
</gene>
<feature type="binding site" evidence="7">
    <location>
        <begin position="555"/>
        <end position="556"/>
    </location>
    <ligand>
        <name>FAD</name>
        <dbReference type="ChEBI" id="CHEBI:57692"/>
    </ligand>
</feature>
<evidence type="ECO:0000256" key="4">
    <source>
        <dbReference type="ARBA" id="ARBA00022827"/>
    </source>
</evidence>
<evidence type="ECO:0000259" key="10">
    <source>
        <dbReference type="PROSITE" id="PS00623"/>
    </source>
</evidence>
<feature type="active site" description="Proton donor" evidence="6">
    <location>
        <position position="556"/>
    </location>
</feature>
<comment type="similarity">
    <text evidence="2 8">Belongs to the GMC oxidoreductase family.</text>
</comment>
<dbReference type="Pfam" id="PF00732">
    <property type="entry name" value="GMC_oxred_N"/>
    <property type="match status" value="1"/>
</dbReference>
<protein>
    <submittedName>
        <fullName evidence="12">GMC oxidoreductase</fullName>
    </submittedName>
</protein>
<dbReference type="InterPro" id="IPR000172">
    <property type="entry name" value="GMC_OxRdtase_N"/>
</dbReference>
<reference evidence="12" key="1">
    <citation type="journal article" date="2023" name="Mol. Phylogenet. Evol.">
        <title>Genome-scale phylogeny and comparative genomics of the fungal order Sordariales.</title>
        <authorList>
            <person name="Hensen N."/>
            <person name="Bonometti L."/>
            <person name="Westerberg I."/>
            <person name="Brannstrom I.O."/>
            <person name="Guillou S."/>
            <person name="Cros-Aarteil S."/>
            <person name="Calhoun S."/>
            <person name="Haridas S."/>
            <person name="Kuo A."/>
            <person name="Mondo S."/>
            <person name="Pangilinan J."/>
            <person name="Riley R."/>
            <person name="LaButti K."/>
            <person name="Andreopoulos B."/>
            <person name="Lipzen A."/>
            <person name="Chen C."/>
            <person name="Yan M."/>
            <person name="Daum C."/>
            <person name="Ng V."/>
            <person name="Clum A."/>
            <person name="Steindorff A."/>
            <person name="Ohm R.A."/>
            <person name="Martin F."/>
            <person name="Silar P."/>
            <person name="Natvig D.O."/>
            <person name="Lalanne C."/>
            <person name="Gautier V."/>
            <person name="Ament-Velasquez S.L."/>
            <person name="Kruys A."/>
            <person name="Hutchinson M.I."/>
            <person name="Powell A.J."/>
            <person name="Barry K."/>
            <person name="Miller A.N."/>
            <person name="Grigoriev I.V."/>
            <person name="Debuchy R."/>
            <person name="Gladieux P."/>
            <person name="Hiltunen Thoren M."/>
            <person name="Johannesson H."/>
        </authorList>
    </citation>
    <scope>NUCLEOTIDE SEQUENCE</scope>
    <source>
        <strain evidence="12">CBS 508.74</strain>
    </source>
</reference>
<dbReference type="Gene3D" id="3.30.560.10">
    <property type="entry name" value="Glucose Oxidase, domain 3"/>
    <property type="match status" value="1"/>
</dbReference>
<evidence type="ECO:0000313" key="13">
    <source>
        <dbReference type="Proteomes" id="UP001302812"/>
    </source>
</evidence>
<dbReference type="Proteomes" id="UP001302812">
    <property type="component" value="Unassembled WGS sequence"/>
</dbReference>
<keyword evidence="13" id="KW-1185">Reference proteome</keyword>
<evidence type="ECO:0000256" key="1">
    <source>
        <dbReference type="ARBA" id="ARBA00001974"/>
    </source>
</evidence>
<evidence type="ECO:0000256" key="2">
    <source>
        <dbReference type="ARBA" id="ARBA00010790"/>
    </source>
</evidence>
<keyword evidence="3 8" id="KW-0285">Flavoprotein</keyword>
<evidence type="ECO:0000256" key="6">
    <source>
        <dbReference type="PIRSR" id="PIRSR000137-1"/>
    </source>
</evidence>
<evidence type="ECO:0000256" key="3">
    <source>
        <dbReference type="ARBA" id="ARBA00022630"/>
    </source>
</evidence>
<feature type="domain" description="Glucose-methanol-choline oxidoreductase N-terminal" evidence="10">
    <location>
        <begin position="94"/>
        <end position="117"/>
    </location>
</feature>
<name>A0AAN6YTH9_9PEZI</name>
<dbReference type="Pfam" id="PF05199">
    <property type="entry name" value="GMC_oxred_C"/>
    <property type="match status" value="1"/>
</dbReference>
<feature type="region of interest" description="Disordered" evidence="9">
    <location>
        <begin position="466"/>
        <end position="490"/>
    </location>
</feature>
<dbReference type="RefSeq" id="XP_064670229.1">
    <property type="nucleotide sequence ID" value="XM_064813041.1"/>
</dbReference>
<evidence type="ECO:0000259" key="11">
    <source>
        <dbReference type="PROSITE" id="PS00624"/>
    </source>
</evidence>
<accession>A0AAN6YTH9</accession>
<dbReference type="SUPFAM" id="SSF54373">
    <property type="entry name" value="FAD-linked reductases, C-terminal domain"/>
    <property type="match status" value="1"/>
</dbReference>
<evidence type="ECO:0000256" key="7">
    <source>
        <dbReference type="PIRSR" id="PIRSR000137-2"/>
    </source>
</evidence>
<dbReference type="PROSITE" id="PS00624">
    <property type="entry name" value="GMC_OXRED_2"/>
    <property type="match status" value="1"/>
</dbReference>
<keyword evidence="5" id="KW-0560">Oxidoreductase</keyword>